<accession>H2YLV3</accession>
<evidence type="ECO:0000313" key="3">
    <source>
        <dbReference type="Proteomes" id="UP000007875"/>
    </source>
</evidence>
<evidence type="ECO:0000313" key="2">
    <source>
        <dbReference type="Ensembl" id="ENSCSAVP00000006305.1"/>
    </source>
</evidence>
<dbReference type="AlphaFoldDB" id="H2YLV3"/>
<dbReference type="GeneTree" id="ENSGT00660000097229"/>
<feature type="transmembrane region" description="Helical" evidence="1">
    <location>
        <begin position="31"/>
        <end position="52"/>
    </location>
</feature>
<evidence type="ECO:0000256" key="1">
    <source>
        <dbReference type="SAM" id="Phobius"/>
    </source>
</evidence>
<dbReference type="InParanoid" id="H2YLV3"/>
<reference evidence="2" key="2">
    <citation type="submission" date="2025-08" db="UniProtKB">
        <authorList>
            <consortium name="Ensembl"/>
        </authorList>
    </citation>
    <scope>IDENTIFICATION</scope>
</reference>
<protein>
    <submittedName>
        <fullName evidence="2">Uncharacterized protein</fullName>
    </submittedName>
</protein>
<dbReference type="HOGENOM" id="CLU_1864430_0_0_1"/>
<name>H2YLV3_CIOSA</name>
<reference evidence="2" key="3">
    <citation type="submission" date="2025-09" db="UniProtKB">
        <authorList>
            <consortium name="Ensembl"/>
        </authorList>
    </citation>
    <scope>IDENTIFICATION</scope>
</reference>
<reference evidence="3" key="1">
    <citation type="submission" date="2003-08" db="EMBL/GenBank/DDBJ databases">
        <authorList>
            <person name="Birren B."/>
            <person name="Nusbaum C."/>
            <person name="Abebe A."/>
            <person name="Abouelleil A."/>
            <person name="Adekoya E."/>
            <person name="Ait-zahra M."/>
            <person name="Allen N."/>
            <person name="Allen T."/>
            <person name="An P."/>
            <person name="Anderson M."/>
            <person name="Anderson S."/>
            <person name="Arachchi H."/>
            <person name="Armbruster J."/>
            <person name="Bachantsang P."/>
            <person name="Baldwin J."/>
            <person name="Barry A."/>
            <person name="Bayul T."/>
            <person name="Blitshsteyn B."/>
            <person name="Bloom T."/>
            <person name="Blye J."/>
            <person name="Boguslavskiy L."/>
            <person name="Borowsky M."/>
            <person name="Boukhgalter B."/>
            <person name="Brunache A."/>
            <person name="Butler J."/>
            <person name="Calixte N."/>
            <person name="Calvo S."/>
            <person name="Camarata J."/>
            <person name="Campo K."/>
            <person name="Chang J."/>
            <person name="Cheshatsang Y."/>
            <person name="Citroen M."/>
            <person name="Collymore A."/>
            <person name="Considine T."/>
            <person name="Cook A."/>
            <person name="Cooke P."/>
            <person name="Corum B."/>
            <person name="Cuomo C."/>
            <person name="David R."/>
            <person name="Dawoe T."/>
            <person name="Degray S."/>
            <person name="Dodge S."/>
            <person name="Dooley K."/>
            <person name="Dorje P."/>
            <person name="Dorjee K."/>
            <person name="Dorris L."/>
            <person name="Duffey N."/>
            <person name="Dupes A."/>
            <person name="Elkins T."/>
            <person name="Engels R."/>
            <person name="Erickson J."/>
            <person name="Farina A."/>
            <person name="Faro S."/>
            <person name="Ferreira P."/>
            <person name="Fischer H."/>
            <person name="Fitzgerald M."/>
            <person name="Foley K."/>
            <person name="Gage D."/>
            <person name="Galagan J."/>
            <person name="Gearin G."/>
            <person name="Gnerre S."/>
            <person name="Gnirke A."/>
            <person name="Goyette A."/>
            <person name="Graham J."/>
            <person name="Grandbois E."/>
            <person name="Gyaltsen K."/>
            <person name="Hafez N."/>
            <person name="Hagopian D."/>
            <person name="Hagos B."/>
            <person name="Hall J."/>
            <person name="Hatcher B."/>
            <person name="Heller A."/>
            <person name="Higgins H."/>
            <person name="Honan T."/>
            <person name="Horn A."/>
            <person name="Houde N."/>
            <person name="Hughes L."/>
            <person name="Hulme W."/>
            <person name="Husby E."/>
            <person name="Iliev I."/>
            <person name="Jaffe D."/>
            <person name="Jones C."/>
            <person name="Kamal M."/>
            <person name="Kamat A."/>
            <person name="Kamvysselis M."/>
            <person name="Karlsson E."/>
            <person name="Kells C."/>
            <person name="Kieu A."/>
            <person name="Kisner P."/>
            <person name="Kodira C."/>
            <person name="Kulbokas E."/>
            <person name="Labutti K."/>
            <person name="Lama D."/>
            <person name="Landers T."/>
            <person name="Leger J."/>
            <person name="Levine S."/>
            <person name="Lewis D."/>
            <person name="Lewis T."/>
            <person name="Lindblad-toh K."/>
            <person name="Liu X."/>
            <person name="Lokyitsang T."/>
            <person name="Lokyitsang Y."/>
            <person name="Lucien O."/>
            <person name="Lui A."/>
            <person name="Ma L.J."/>
            <person name="Mabbitt R."/>
            <person name="Macdonald J."/>
            <person name="Maclean C."/>
            <person name="Major J."/>
            <person name="Manning J."/>
            <person name="Marabella R."/>
            <person name="Maru K."/>
            <person name="Matthews C."/>
            <person name="Mauceli E."/>
            <person name="Mccarthy M."/>
            <person name="Mcdonough S."/>
            <person name="Mcghee T."/>
            <person name="Meldrim J."/>
            <person name="Meneus L."/>
            <person name="Mesirov J."/>
            <person name="Mihalev A."/>
            <person name="Mihova T."/>
            <person name="Mikkelsen T."/>
            <person name="Mlenga V."/>
            <person name="Moru K."/>
            <person name="Mozes J."/>
            <person name="Mulrain L."/>
            <person name="Munson G."/>
            <person name="Naylor J."/>
            <person name="Newes C."/>
            <person name="Nguyen C."/>
            <person name="Nguyen N."/>
            <person name="Nguyen T."/>
            <person name="Nicol R."/>
            <person name="Nielsen C."/>
            <person name="Nizzari M."/>
            <person name="Norbu C."/>
            <person name="Norbu N."/>
            <person name="O'donnell P."/>
            <person name="Okoawo O."/>
            <person name="O'leary S."/>
            <person name="Omotosho B."/>
            <person name="O'neill K."/>
            <person name="Osman S."/>
            <person name="Parker S."/>
            <person name="Perrin D."/>
            <person name="Phunkhang P."/>
            <person name="Piqani B."/>
            <person name="Purcell S."/>
            <person name="Rachupka T."/>
            <person name="Ramasamy U."/>
            <person name="Rameau R."/>
            <person name="Ray V."/>
            <person name="Raymond C."/>
            <person name="Retta R."/>
            <person name="Richardson S."/>
            <person name="Rise C."/>
            <person name="Rodriguez J."/>
            <person name="Rogers J."/>
            <person name="Rogov P."/>
            <person name="Rutman M."/>
            <person name="Schupbach R."/>
            <person name="Seaman C."/>
            <person name="Settipalli S."/>
            <person name="Sharpe T."/>
            <person name="Sheridan J."/>
            <person name="Sherpa N."/>
            <person name="Shi J."/>
            <person name="Smirnov S."/>
            <person name="Smith C."/>
            <person name="Sougnez C."/>
            <person name="Spencer B."/>
            <person name="Stalker J."/>
            <person name="Stange-thomann N."/>
            <person name="Stavropoulos S."/>
            <person name="Stetson K."/>
            <person name="Stone C."/>
            <person name="Stone S."/>
            <person name="Stubbs M."/>
            <person name="Talamas J."/>
            <person name="Tchuinga P."/>
            <person name="Tenzing P."/>
            <person name="Tesfaye S."/>
            <person name="Theodore J."/>
            <person name="Thoulutsang Y."/>
            <person name="Topham K."/>
            <person name="Towey S."/>
            <person name="Tsamla T."/>
            <person name="Tsomo N."/>
            <person name="Vallee D."/>
            <person name="Vassiliev H."/>
            <person name="Venkataraman V."/>
            <person name="Vinson J."/>
            <person name="Vo A."/>
            <person name="Wade C."/>
            <person name="Wang S."/>
            <person name="Wangchuk T."/>
            <person name="Wangdi T."/>
            <person name="Whittaker C."/>
            <person name="Wilkinson J."/>
            <person name="Wu Y."/>
            <person name="Wyman D."/>
            <person name="Yadav S."/>
            <person name="Yang S."/>
            <person name="Yang X."/>
            <person name="Yeager S."/>
            <person name="Yee E."/>
            <person name="Young G."/>
            <person name="Zainoun J."/>
            <person name="Zembeck L."/>
            <person name="Zimmer A."/>
            <person name="Zody M."/>
            <person name="Lander E."/>
        </authorList>
    </citation>
    <scope>NUCLEOTIDE SEQUENCE [LARGE SCALE GENOMIC DNA]</scope>
</reference>
<dbReference type="Ensembl" id="ENSCSAVT00000006384.1">
    <property type="protein sequence ID" value="ENSCSAVP00000006305.1"/>
    <property type="gene ID" value="ENSCSAVG00000003773.1"/>
</dbReference>
<organism evidence="2 3">
    <name type="scientific">Ciona savignyi</name>
    <name type="common">Pacific transparent sea squirt</name>
    <dbReference type="NCBI Taxonomy" id="51511"/>
    <lineage>
        <taxon>Eukaryota</taxon>
        <taxon>Metazoa</taxon>
        <taxon>Chordata</taxon>
        <taxon>Tunicata</taxon>
        <taxon>Ascidiacea</taxon>
        <taxon>Phlebobranchia</taxon>
        <taxon>Cionidae</taxon>
        <taxon>Ciona</taxon>
    </lineage>
</organism>
<keyword evidence="1" id="KW-1133">Transmembrane helix</keyword>
<sequence length="137" mass="15508">MPPVNFPKVELDFALGDEHIPYDILNNNGPALVFIFLMLVMMCGLLICWCVIKCHILAALDASTVQNYINYKKLGRPDTWKDDVKIDDVIHDDIKIRDVSHDNAKNEASKIVDTSAEEKIEIHKPASMKGRVIFTQV</sequence>
<proteinExistence type="predicted"/>
<keyword evidence="3" id="KW-1185">Reference proteome</keyword>
<keyword evidence="1" id="KW-0812">Transmembrane</keyword>
<dbReference type="Proteomes" id="UP000007875">
    <property type="component" value="Unassembled WGS sequence"/>
</dbReference>
<keyword evidence="1" id="KW-0472">Membrane</keyword>